<comment type="caution">
    <text evidence="3">The sequence shown here is derived from an EMBL/GenBank/DDBJ whole genome shotgun (WGS) entry which is preliminary data.</text>
</comment>
<feature type="domain" description="Asl1-like glycosyl hydrolase catalytic" evidence="2">
    <location>
        <begin position="27"/>
        <end position="282"/>
    </location>
</feature>
<evidence type="ECO:0000313" key="3">
    <source>
        <dbReference type="EMBL" id="RYP00927.1"/>
    </source>
</evidence>
<gene>
    <name evidence="3" type="ORF">DL764_006350</name>
</gene>
<dbReference type="PANTHER" id="PTHR34154:SF3">
    <property type="entry name" value="ALKALI-SENSITIVE LINKAGE PROTEIN 1"/>
    <property type="match status" value="1"/>
</dbReference>
<keyword evidence="4" id="KW-1185">Reference proteome</keyword>
<accession>A0A4Q4T8E8</accession>
<dbReference type="FunFam" id="3.20.20.80:FF:000207">
    <property type="entry name" value="Glycoside hydrolase family 128 protein"/>
    <property type="match status" value="1"/>
</dbReference>
<feature type="signal peptide" evidence="1">
    <location>
        <begin position="1"/>
        <end position="17"/>
    </location>
</feature>
<evidence type="ECO:0000313" key="4">
    <source>
        <dbReference type="Proteomes" id="UP000293360"/>
    </source>
</evidence>
<dbReference type="STRING" id="155417.A0A4Q4T8E8"/>
<dbReference type="OrthoDB" id="43654at2759"/>
<feature type="chain" id="PRO_5020657093" description="Asl1-like glycosyl hydrolase catalytic domain-containing protein" evidence="1">
    <location>
        <begin position="18"/>
        <end position="321"/>
    </location>
</feature>
<evidence type="ECO:0000256" key="1">
    <source>
        <dbReference type="SAM" id="SignalP"/>
    </source>
</evidence>
<dbReference type="AlphaFoldDB" id="A0A4Q4T8E8"/>
<dbReference type="GO" id="GO:0071966">
    <property type="term" value="P:fungal-type cell wall polysaccharide metabolic process"/>
    <property type="evidence" value="ECO:0007669"/>
    <property type="project" value="TreeGrafter"/>
</dbReference>
<dbReference type="InterPro" id="IPR017853">
    <property type="entry name" value="GH"/>
</dbReference>
<name>A0A4Q4T8E8_9PEZI</name>
<dbReference type="Pfam" id="PF11790">
    <property type="entry name" value="Glyco_hydro_cc"/>
    <property type="match status" value="1"/>
</dbReference>
<evidence type="ECO:0000259" key="2">
    <source>
        <dbReference type="Pfam" id="PF11790"/>
    </source>
</evidence>
<keyword evidence="1" id="KW-0732">Signal</keyword>
<proteinExistence type="predicted"/>
<dbReference type="Proteomes" id="UP000293360">
    <property type="component" value="Unassembled WGS sequence"/>
</dbReference>
<dbReference type="GO" id="GO:0009277">
    <property type="term" value="C:fungal-type cell wall"/>
    <property type="evidence" value="ECO:0007669"/>
    <property type="project" value="TreeGrafter"/>
</dbReference>
<dbReference type="InterPro" id="IPR053183">
    <property type="entry name" value="ASL1"/>
</dbReference>
<dbReference type="EMBL" id="QJNU01000373">
    <property type="protein sequence ID" value="RYP00927.1"/>
    <property type="molecule type" value="Genomic_DNA"/>
</dbReference>
<sequence>MRLSSAFLAAALPLTCAQTSSPKRGLVFVPDPRWPEDAAIWTSQPGSPLTWYYNYEREPSAEFAGLPQEDFEFVPMLWGAPEDEDDASFRESVEAQIDAGRDIRHVLGFNEPDGPQGQFGGSAVDPATAARVWIRNIEPLAERGVKLGLPACTGGWGGIPWLQQFLGNCSELVSSGGEERNCTYDFVNIHWYGNFEGLASHMGSYSAAFPNITQWITEYNFDNQDLPTTQEFFNMSSEYFDRMDSVGRYSYFGSFRSEASNVGPNAVMLSNDGQLTDIGSWYLGGSATGIDPQSSAASARLSLVSFSVAMVFGIVLRECLY</sequence>
<organism evidence="3 4">
    <name type="scientific">Monosporascus ibericus</name>
    <dbReference type="NCBI Taxonomy" id="155417"/>
    <lineage>
        <taxon>Eukaryota</taxon>
        <taxon>Fungi</taxon>
        <taxon>Dikarya</taxon>
        <taxon>Ascomycota</taxon>
        <taxon>Pezizomycotina</taxon>
        <taxon>Sordariomycetes</taxon>
        <taxon>Xylariomycetidae</taxon>
        <taxon>Xylariales</taxon>
        <taxon>Xylariales incertae sedis</taxon>
        <taxon>Monosporascus</taxon>
    </lineage>
</organism>
<dbReference type="PANTHER" id="PTHR34154">
    <property type="entry name" value="ALKALI-SENSITIVE LINKAGE PROTEIN 1"/>
    <property type="match status" value="1"/>
</dbReference>
<dbReference type="Gene3D" id="3.20.20.80">
    <property type="entry name" value="Glycosidases"/>
    <property type="match status" value="1"/>
</dbReference>
<protein>
    <recommendedName>
        <fullName evidence="2">Asl1-like glycosyl hydrolase catalytic domain-containing protein</fullName>
    </recommendedName>
</protein>
<dbReference type="SUPFAM" id="SSF51445">
    <property type="entry name" value="(Trans)glycosidases"/>
    <property type="match status" value="1"/>
</dbReference>
<reference evidence="3 4" key="1">
    <citation type="submission" date="2018-06" db="EMBL/GenBank/DDBJ databases">
        <title>Complete Genomes of Monosporascus.</title>
        <authorList>
            <person name="Robinson A.J."/>
            <person name="Natvig D.O."/>
        </authorList>
    </citation>
    <scope>NUCLEOTIDE SEQUENCE [LARGE SCALE GENOMIC DNA]</scope>
    <source>
        <strain evidence="3 4">CBS 110550</strain>
    </source>
</reference>
<dbReference type="InterPro" id="IPR024655">
    <property type="entry name" value="Asl1_glyco_hydro_catalytic"/>
</dbReference>